<accession>A0A0B5KA48</accession>
<evidence type="ECO:0000256" key="1">
    <source>
        <dbReference type="ARBA" id="ARBA00022614"/>
    </source>
</evidence>
<dbReference type="AlphaFoldDB" id="A0A0B5KA48"/>
<protein>
    <submittedName>
        <fullName evidence="4">Leucine-rich repeat domain-containing protein</fullName>
    </submittedName>
</protein>
<dbReference type="GO" id="GO:0005737">
    <property type="term" value="C:cytoplasm"/>
    <property type="evidence" value="ECO:0007669"/>
    <property type="project" value="TreeGrafter"/>
</dbReference>
<dbReference type="InterPro" id="IPR046673">
    <property type="entry name" value="ToxA_N"/>
</dbReference>
<proteinExistence type="predicted"/>
<keyword evidence="1" id="KW-0433">Leucine-rich repeat</keyword>
<dbReference type="InterPro" id="IPR001611">
    <property type="entry name" value="Leu-rich_rpt"/>
</dbReference>
<sequence>MPAINPHQPLLQAQLPHWARQVTPNQWAALKQTQVAPWKRQDWFANAAPDLREAACASQARLMQAQAALANSLKGLQQITEFAEPLLQRRLAEHGFHAQLRNSQLLRVKRSWHWAALRYLSSHRRNNLLQAALQNFASDEVFTAESAIALGDNIHVTPIQIQGAVPVGMQVPIAHFPLQSEHYQVERLPLEPAAFATLCRDLDLGKAYQAHLEQHLAQPATRGLAIRVQKDRLRLAADLAYMRHLLDGSTLDQIERLLRGGTVQCWQLALFGTPLHEVMLIDAGGAGLALYLPGHDPALRQCSNLDAVHDTLATLLLEPDARQAFTAYIRQDQRTHFLDLLQQNLDVTGNTAYDRPWQRAAQADLRPTRVAITAEPFGHYQDLHLARLKHEASLLAVPTAMADANARARRLDEWENLGLDALNIAAFFIPGAGTLMLAVTACQLLGEAFEGYQAWHEGDRHLALRHLEAVGLNLALIGGFVAAGKVVPKLFNSPLMESLQQVRGSDGRYRLWNEDLTPYRSAVTLPHSLQPNALGQYLYQGRYFIRMDGQLFEQRFDHNLQQWRAIHPDTPDAWQPPLAHNAQGAWRGQHEQPGQWPFAKLARRLGEAYAAFTPEQLAKAGRLCGIDSARLRRVHLEGQPTPPLLLDTLQRMTAQAEVEALADKAPPGLFERLYNGSAPATPATQKLLDAYARLSPALARRLLAPLSEAETFAWQEHSQLPTQVRQLLEQVHSELPLVRALEGVLQPARASSDSERLLFSALDAMPDWPADLRLELHGASPIGPLLEHVGREQAGTLRRVIKSVEGYEVDRGERPAPAPLDPDLCRAIEQALPRPHRDTLGITTADGSSLRQRVLGWVDQHRDALAQRLWGHRALLRKPMGSLRGGRPLDPEPPQPRLASSLAGAYRRLFPDATDWEFENWLGNDEDNLYVDDIRSPTQRLHDLQQRLETLRRDLHEWARPDPQRPHQRHLAIRPILNAWRRLSTIALEGGGRLHSLDLSGLDLDNQALASLALPDDFTHVQHLSLSYNRSLSQLPAEFHERFPNLNRLLLTDCRFDTVPHLGRPEQLAWLDLEGNRITWSTQAQQALNRCSGLNVLDLSGNPLLEAPDLRGLGYLRTLFLNDCALSELPQGLDQMIEPIILDIGDNQLLRLPDGFNVPRPVANALRLESEWLGSPVLAQIEAYNAMHQVDLLVCEGDYLEFFEQTGPAEMALWQRLPLQYRRDLRPLLELEPFVSRPRQARAEFWRRLALIDADPALRQQWLTHPPYDLFNLPL</sequence>
<dbReference type="RefSeq" id="WP_023661759.1">
    <property type="nucleotide sequence ID" value="NZ_CP010359.1"/>
</dbReference>
<organism evidence="4 5">
    <name type="scientific">Pseudomonas plecoglossicida</name>
    <dbReference type="NCBI Taxonomy" id="70775"/>
    <lineage>
        <taxon>Bacteria</taxon>
        <taxon>Pseudomonadati</taxon>
        <taxon>Pseudomonadota</taxon>
        <taxon>Gammaproteobacteria</taxon>
        <taxon>Pseudomonadales</taxon>
        <taxon>Pseudomonadaceae</taxon>
        <taxon>Pseudomonas</taxon>
    </lineage>
</organism>
<dbReference type="Gene3D" id="3.80.10.10">
    <property type="entry name" value="Ribonuclease Inhibitor"/>
    <property type="match status" value="1"/>
</dbReference>
<dbReference type="KEGG" id="ppj:RK21_01747"/>
<comment type="caution">
    <text evidence="4">The sequence shown here is derived from an EMBL/GenBank/DDBJ whole genome shotgun (WGS) entry which is preliminary data.</text>
</comment>
<evidence type="ECO:0000256" key="2">
    <source>
        <dbReference type="ARBA" id="ARBA00022737"/>
    </source>
</evidence>
<dbReference type="InterPro" id="IPR032675">
    <property type="entry name" value="LRR_dom_sf"/>
</dbReference>
<evidence type="ECO:0000313" key="5">
    <source>
        <dbReference type="Proteomes" id="UP000218102"/>
    </source>
</evidence>
<gene>
    <name evidence="4" type="ORF">CMV24_21515</name>
</gene>
<dbReference type="PROSITE" id="PS51450">
    <property type="entry name" value="LRR"/>
    <property type="match status" value="1"/>
</dbReference>
<evidence type="ECO:0000259" key="3">
    <source>
        <dbReference type="Pfam" id="PF20178"/>
    </source>
</evidence>
<dbReference type="Pfam" id="PF20178">
    <property type="entry name" value="ToxA_N"/>
    <property type="match status" value="1"/>
</dbReference>
<keyword evidence="2" id="KW-0677">Repeat</keyword>
<dbReference type="PANTHER" id="PTHR48051:SF1">
    <property type="entry name" value="RAS SUPPRESSOR PROTEIN 1"/>
    <property type="match status" value="1"/>
</dbReference>
<dbReference type="SUPFAM" id="SSF52058">
    <property type="entry name" value="L domain-like"/>
    <property type="match status" value="1"/>
</dbReference>
<reference evidence="4 5" key="1">
    <citation type="submission" date="2017-09" db="EMBL/GenBank/DDBJ databases">
        <authorList>
            <person name="Ehlers B."/>
            <person name="Leendertz F.H."/>
        </authorList>
    </citation>
    <scope>NUCLEOTIDE SEQUENCE [LARGE SCALE GENOMIC DNA]</scope>
    <source>
        <strain evidence="4 5">DJ-1</strain>
    </source>
</reference>
<evidence type="ECO:0000313" key="4">
    <source>
        <dbReference type="EMBL" id="PBJ93521.1"/>
    </source>
</evidence>
<dbReference type="InterPro" id="IPR050216">
    <property type="entry name" value="LRR_domain-containing"/>
</dbReference>
<dbReference type="PANTHER" id="PTHR48051">
    <property type="match status" value="1"/>
</dbReference>
<dbReference type="EMBL" id="NTME01000027">
    <property type="protein sequence ID" value="PBJ93521.1"/>
    <property type="molecule type" value="Genomic_DNA"/>
</dbReference>
<feature type="domain" description="Dermonecrotic toxin N-terminal" evidence="3">
    <location>
        <begin position="74"/>
        <end position="331"/>
    </location>
</feature>
<name>A0A0B5KA48_PSEDL</name>
<dbReference type="Proteomes" id="UP000218102">
    <property type="component" value="Unassembled WGS sequence"/>
</dbReference>